<evidence type="ECO:0000313" key="1">
    <source>
        <dbReference type="EMBL" id="GFO43831.1"/>
    </source>
</evidence>
<gene>
    <name evidence="1" type="ORF">PoB_007033600</name>
</gene>
<dbReference type="EMBL" id="BLXT01007928">
    <property type="protein sequence ID" value="GFO43831.1"/>
    <property type="molecule type" value="Genomic_DNA"/>
</dbReference>
<accession>A0AAV4DIZ5</accession>
<protein>
    <submittedName>
        <fullName evidence="1">Uncharacterized protein</fullName>
    </submittedName>
</protein>
<evidence type="ECO:0000313" key="2">
    <source>
        <dbReference type="Proteomes" id="UP000735302"/>
    </source>
</evidence>
<proteinExistence type="predicted"/>
<organism evidence="1 2">
    <name type="scientific">Plakobranchus ocellatus</name>
    <dbReference type="NCBI Taxonomy" id="259542"/>
    <lineage>
        <taxon>Eukaryota</taxon>
        <taxon>Metazoa</taxon>
        <taxon>Spiralia</taxon>
        <taxon>Lophotrochozoa</taxon>
        <taxon>Mollusca</taxon>
        <taxon>Gastropoda</taxon>
        <taxon>Heterobranchia</taxon>
        <taxon>Euthyneura</taxon>
        <taxon>Panpulmonata</taxon>
        <taxon>Sacoglossa</taxon>
        <taxon>Placobranchoidea</taxon>
        <taxon>Plakobranchidae</taxon>
        <taxon>Plakobranchus</taxon>
    </lineage>
</organism>
<keyword evidence="2" id="KW-1185">Reference proteome</keyword>
<dbReference type="AlphaFoldDB" id="A0AAV4DIZ5"/>
<sequence>MAELRKDYGFSDNLDVTRHQADVVYITCQTLTHRTDPPPQGTNVAGNVKLAVTISRLLVVHSFSRLHSRLSSSRP</sequence>
<reference evidence="1 2" key="1">
    <citation type="journal article" date="2021" name="Elife">
        <title>Chloroplast acquisition without the gene transfer in kleptoplastic sea slugs, Plakobranchus ocellatus.</title>
        <authorList>
            <person name="Maeda T."/>
            <person name="Takahashi S."/>
            <person name="Yoshida T."/>
            <person name="Shimamura S."/>
            <person name="Takaki Y."/>
            <person name="Nagai Y."/>
            <person name="Toyoda A."/>
            <person name="Suzuki Y."/>
            <person name="Arimoto A."/>
            <person name="Ishii H."/>
            <person name="Satoh N."/>
            <person name="Nishiyama T."/>
            <person name="Hasebe M."/>
            <person name="Maruyama T."/>
            <person name="Minagawa J."/>
            <person name="Obokata J."/>
            <person name="Shigenobu S."/>
        </authorList>
    </citation>
    <scope>NUCLEOTIDE SEQUENCE [LARGE SCALE GENOMIC DNA]</scope>
</reference>
<comment type="caution">
    <text evidence="1">The sequence shown here is derived from an EMBL/GenBank/DDBJ whole genome shotgun (WGS) entry which is preliminary data.</text>
</comment>
<dbReference type="Proteomes" id="UP000735302">
    <property type="component" value="Unassembled WGS sequence"/>
</dbReference>
<name>A0AAV4DIZ5_9GAST</name>